<comment type="caution">
    <text evidence="3">The sequence shown here is derived from an EMBL/GenBank/DDBJ whole genome shotgun (WGS) entry which is preliminary data.</text>
</comment>
<evidence type="ECO:0000256" key="1">
    <source>
        <dbReference type="SAM" id="MobiDB-lite"/>
    </source>
</evidence>
<evidence type="ECO:0000313" key="3">
    <source>
        <dbReference type="EMBL" id="KAK2146314.1"/>
    </source>
</evidence>
<accession>A0AAD9J4L0</accession>
<dbReference type="EMBL" id="JAODUP010000616">
    <property type="protein sequence ID" value="KAK2146314.1"/>
    <property type="molecule type" value="Genomic_DNA"/>
</dbReference>
<keyword evidence="4" id="KW-1185">Reference proteome</keyword>
<reference evidence="3" key="1">
    <citation type="journal article" date="2023" name="Mol. Biol. Evol.">
        <title>Third-Generation Sequencing Reveals the Adaptive Role of the Epigenome in Three Deep-Sea Polychaetes.</title>
        <authorList>
            <person name="Perez M."/>
            <person name="Aroh O."/>
            <person name="Sun Y."/>
            <person name="Lan Y."/>
            <person name="Juniper S.K."/>
            <person name="Young C.R."/>
            <person name="Angers B."/>
            <person name="Qian P.Y."/>
        </authorList>
    </citation>
    <scope>NUCLEOTIDE SEQUENCE</scope>
    <source>
        <strain evidence="3">P08H-3</strain>
    </source>
</reference>
<keyword evidence="2" id="KW-0812">Transmembrane</keyword>
<proteinExistence type="predicted"/>
<feature type="region of interest" description="Disordered" evidence="1">
    <location>
        <begin position="52"/>
        <end position="81"/>
    </location>
</feature>
<gene>
    <name evidence="3" type="ORF">LSH36_616g02047</name>
</gene>
<dbReference type="Proteomes" id="UP001208570">
    <property type="component" value="Unassembled WGS sequence"/>
</dbReference>
<feature type="transmembrane region" description="Helical" evidence="2">
    <location>
        <begin position="151"/>
        <end position="174"/>
    </location>
</feature>
<keyword evidence="2" id="KW-0472">Membrane</keyword>
<organism evidence="3 4">
    <name type="scientific">Paralvinella palmiformis</name>
    <dbReference type="NCBI Taxonomy" id="53620"/>
    <lineage>
        <taxon>Eukaryota</taxon>
        <taxon>Metazoa</taxon>
        <taxon>Spiralia</taxon>
        <taxon>Lophotrochozoa</taxon>
        <taxon>Annelida</taxon>
        <taxon>Polychaeta</taxon>
        <taxon>Sedentaria</taxon>
        <taxon>Canalipalpata</taxon>
        <taxon>Terebellida</taxon>
        <taxon>Terebelliformia</taxon>
        <taxon>Alvinellidae</taxon>
        <taxon>Paralvinella</taxon>
    </lineage>
</organism>
<keyword evidence="2" id="KW-1133">Transmembrane helix</keyword>
<name>A0AAD9J4L0_9ANNE</name>
<evidence type="ECO:0000256" key="2">
    <source>
        <dbReference type="SAM" id="Phobius"/>
    </source>
</evidence>
<feature type="compositionally biased region" description="Polar residues" evidence="1">
    <location>
        <begin position="52"/>
        <end position="66"/>
    </location>
</feature>
<sequence length="318" mass="35049">MPISSGANGWPGLHRSWEKQLQTVGPIDVSDGKSQTPSVHQTNHQYFYGYANNNTPPRYQRSSLGKSQYDDEGRKKRRTGQPCCGTCALLDGSDVIDPCCCYCGGSALYTTGIAGANAGCFQGGIFTSKNPSHTPGQSNYMLQNTGRHRCWVCLLGMIFGLLLLGLILGCILALDPYLEKEKATEEYIKTHPGARKVANYILVHRGTNINYYKVNGAEMPCNPYNNGSVLITTTTTYKKRKKRFVEINNNPSEYLLPDCDSLTTNIVWAYSVTVAEAVPTAAADCLKPTLILLHVLCIYILWDNQLTNSDRSLRVVSS</sequence>
<dbReference type="AlphaFoldDB" id="A0AAD9J4L0"/>
<protein>
    <submittedName>
        <fullName evidence="3">Uncharacterized protein</fullName>
    </submittedName>
</protein>
<evidence type="ECO:0000313" key="4">
    <source>
        <dbReference type="Proteomes" id="UP001208570"/>
    </source>
</evidence>